<feature type="domain" description="Complex 1 LYR protein" evidence="1">
    <location>
        <begin position="13"/>
        <end position="69"/>
    </location>
</feature>
<dbReference type="HOGENOM" id="CLU_151409_2_2_1"/>
<protein>
    <recommendedName>
        <fullName evidence="1">Complex 1 LYR protein domain-containing protein</fullName>
    </recommendedName>
</protein>
<accession>F8PVW1</accession>
<reference evidence="3" key="1">
    <citation type="journal article" date="2011" name="Science">
        <title>The plant cell wall-decomposing machinery underlies the functional diversity of forest fungi.</title>
        <authorList>
            <person name="Eastwood D.C."/>
            <person name="Floudas D."/>
            <person name="Binder M."/>
            <person name="Majcherczyk A."/>
            <person name="Schneider P."/>
            <person name="Aerts A."/>
            <person name="Asiegbu F.O."/>
            <person name="Baker S.E."/>
            <person name="Barry K."/>
            <person name="Bendiksby M."/>
            <person name="Blumentritt M."/>
            <person name="Coutinho P.M."/>
            <person name="Cullen D."/>
            <person name="de Vries R.P."/>
            <person name="Gathman A."/>
            <person name="Goodell B."/>
            <person name="Henrissat B."/>
            <person name="Ihrmark K."/>
            <person name="Kauserud H."/>
            <person name="Kohler A."/>
            <person name="LaButti K."/>
            <person name="Lapidus A."/>
            <person name="Lavin J.L."/>
            <person name="Lee Y.-H."/>
            <person name="Lindquist E."/>
            <person name="Lilly W."/>
            <person name="Lucas S."/>
            <person name="Morin E."/>
            <person name="Murat C."/>
            <person name="Oguiza J.A."/>
            <person name="Park J."/>
            <person name="Pisabarro A.G."/>
            <person name="Riley R."/>
            <person name="Rosling A."/>
            <person name="Salamov A."/>
            <person name="Schmidt O."/>
            <person name="Schmutz J."/>
            <person name="Skrede I."/>
            <person name="Stenlid J."/>
            <person name="Wiebenga A."/>
            <person name="Xie X."/>
            <person name="Kuees U."/>
            <person name="Hibbett D.S."/>
            <person name="Hoffmeister D."/>
            <person name="Hoegberg N."/>
            <person name="Martin F."/>
            <person name="Grigoriev I.V."/>
            <person name="Watkinson S.C."/>
        </authorList>
    </citation>
    <scope>NUCLEOTIDE SEQUENCE [LARGE SCALE GENOMIC DNA]</scope>
    <source>
        <strain evidence="3">strain S7.3</strain>
    </source>
</reference>
<evidence type="ECO:0000313" key="2">
    <source>
        <dbReference type="EMBL" id="EGN99557.1"/>
    </source>
</evidence>
<proteinExistence type="predicted"/>
<dbReference type="InterPro" id="IPR045293">
    <property type="entry name" value="Complex1_LYR_LYRM2"/>
</dbReference>
<gene>
    <name evidence="2" type="ORF">SERLA73DRAFT_52971</name>
</gene>
<sequence>MQNLGLKHFILQKRALNLYRYVIRTSRSIPDPTARSETIAWFRGEFERTRYLTDLAVIEDKLAAVRRDIRQIFPASNQPPQ</sequence>
<keyword evidence="3" id="KW-1185">Reference proteome</keyword>
<dbReference type="STRING" id="936435.F8PVW1"/>
<dbReference type="InParanoid" id="F8PVW1"/>
<name>F8PVW1_SERL3</name>
<organism evidence="3">
    <name type="scientific">Serpula lacrymans var. lacrymans (strain S7.3)</name>
    <name type="common">Dry rot fungus</name>
    <dbReference type="NCBI Taxonomy" id="936435"/>
    <lineage>
        <taxon>Eukaryota</taxon>
        <taxon>Fungi</taxon>
        <taxon>Dikarya</taxon>
        <taxon>Basidiomycota</taxon>
        <taxon>Agaricomycotina</taxon>
        <taxon>Agaricomycetes</taxon>
        <taxon>Agaricomycetidae</taxon>
        <taxon>Boletales</taxon>
        <taxon>Coniophorineae</taxon>
        <taxon>Serpulaceae</taxon>
        <taxon>Serpula</taxon>
    </lineage>
</organism>
<evidence type="ECO:0000259" key="1">
    <source>
        <dbReference type="Pfam" id="PF05347"/>
    </source>
</evidence>
<dbReference type="InterPro" id="IPR008011">
    <property type="entry name" value="Complex1_LYR_dom"/>
</dbReference>
<evidence type="ECO:0000313" key="3">
    <source>
        <dbReference type="Proteomes" id="UP000008063"/>
    </source>
</evidence>
<dbReference type="OrthoDB" id="74240at2759"/>
<dbReference type="EMBL" id="GL945479">
    <property type="protein sequence ID" value="EGN99557.1"/>
    <property type="molecule type" value="Genomic_DNA"/>
</dbReference>
<dbReference type="AlphaFoldDB" id="F8PVW1"/>
<dbReference type="Proteomes" id="UP000008063">
    <property type="component" value="Unassembled WGS sequence"/>
</dbReference>
<dbReference type="CDD" id="cd20262">
    <property type="entry name" value="Complex1_LYR_LYRM2"/>
    <property type="match status" value="1"/>
</dbReference>
<dbReference type="Pfam" id="PF05347">
    <property type="entry name" value="Complex1_LYR"/>
    <property type="match status" value="1"/>
</dbReference>
<dbReference type="OMA" id="HQPTLKH"/>